<evidence type="ECO:0000313" key="3">
    <source>
        <dbReference type="Proteomes" id="UP000597762"/>
    </source>
</evidence>
<dbReference type="GO" id="GO:0009893">
    <property type="term" value="P:positive regulation of metabolic process"/>
    <property type="evidence" value="ECO:0007669"/>
    <property type="project" value="UniProtKB-ARBA"/>
</dbReference>
<dbReference type="PANTHER" id="PTHR12292">
    <property type="entry name" value="RWD DOMAIN-CONTAINING PROTEIN"/>
    <property type="match status" value="1"/>
</dbReference>
<dbReference type="FunFam" id="3.10.110.10:FF:000050">
    <property type="entry name" value="eIF-2-alpha kinase GCN2"/>
    <property type="match status" value="1"/>
</dbReference>
<dbReference type="GO" id="GO:0010468">
    <property type="term" value="P:regulation of gene expression"/>
    <property type="evidence" value="ECO:0007669"/>
    <property type="project" value="UniProtKB-ARBA"/>
</dbReference>
<dbReference type="OrthoDB" id="277175at2759"/>
<dbReference type="PROSITE" id="PS50908">
    <property type="entry name" value="RWD"/>
    <property type="match status" value="1"/>
</dbReference>
<dbReference type="Proteomes" id="UP000597762">
    <property type="component" value="Unassembled WGS sequence"/>
</dbReference>
<reference evidence="2" key="1">
    <citation type="submission" date="2021-01" db="EMBL/GenBank/DDBJ databases">
        <authorList>
            <person name="Li R."/>
            <person name="Bekaert M."/>
        </authorList>
    </citation>
    <scope>NUCLEOTIDE SEQUENCE</scope>
    <source>
        <strain evidence="2">Farmed</strain>
    </source>
</reference>
<evidence type="ECO:0000259" key="1">
    <source>
        <dbReference type="PROSITE" id="PS50908"/>
    </source>
</evidence>
<proteinExistence type="predicted"/>
<dbReference type="SMART" id="SM00591">
    <property type="entry name" value="RWD"/>
    <property type="match status" value="1"/>
</dbReference>
<comment type="caution">
    <text evidence="2">The sequence shown here is derived from an EMBL/GenBank/DDBJ whole genome shotgun (WGS) entry which is preliminary data.</text>
</comment>
<dbReference type="CDD" id="cd23816">
    <property type="entry name" value="RWD_RWDD1"/>
    <property type="match status" value="1"/>
</dbReference>
<organism evidence="2 3">
    <name type="scientific">Acanthosepion pharaonis</name>
    <name type="common">Pharaoh cuttlefish</name>
    <name type="synonym">Sepia pharaonis</name>
    <dbReference type="NCBI Taxonomy" id="158019"/>
    <lineage>
        <taxon>Eukaryota</taxon>
        <taxon>Metazoa</taxon>
        <taxon>Spiralia</taxon>
        <taxon>Lophotrochozoa</taxon>
        <taxon>Mollusca</taxon>
        <taxon>Cephalopoda</taxon>
        <taxon>Coleoidea</taxon>
        <taxon>Decapodiformes</taxon>
        <taxon>Sepiida</taxon>
        <taxon>Sepiina</taxon>
        <taxon>Sepiidae</taxon>
        <taxon>Acanthosepion</taxon>
    </lineage>
</organism>
<dbReference type="Gene3D" id="3.10.110.10">
    <property type="entry name" value="Ubiquitin Conjugating Enzyme"/>
    <property type="match status" value="1"/>
</dbReference>
<dbReference type="SUPFAM" id="SSF54495">
    <property type="entry name" value="UBC-like"/>
    <property type="match status" value="1"/>
</dbReference>
<dbReference type="InterPro" id="IPR006575">
    <property type="entry name" value="RWD_dom"/>
</dbReference>
<sequence>MTNYKEEQKDEIEALEAIYPNEIKVLETDPNYVFVIEVAPQGMEETDELAMVTIQFSLDDTYPDTIPVMEITESVYLDDAKLDEILEHMNTVAQENVGMVMVFTIVSAVQEKISDIIEQTKLQREEEQLRKQKEHEEKEQRIFEGTRVTVETFLAWKTKFDAEMKDFKKNDITLSSSKLTGKELFLQDSSMIVSDMQFLQGESEAVEVDESLFQEIDDFGLDEELQD</sequence>
<name>A0A812EE73_ACAPH</name>
<gene>
    <name evidence="2" type="ORF">SPHA_73659</name>
</gene>
<accession>A0A812EE73</accession>
<feature type="domain" description="RWD" evidence="1">
    <location>
        <begin position="10"/>
        <end position="116"/>
    </location>
</feature>
<dbReference type="GO" id="GO:0033554">
    <property type="term" value="P:cellular response to stress"/>
    <property type="evidence" value="ECO:0007669"/>
    <property type="project" value="UniProtKB-ARBA"/>
</dbReference>
<keyword evidence="3" id="KW-1185">Reference proteome</keyword>
<protein>
    <submittedName>
        <fullName evidence="2">RWD domain-containing protein 1</fullName>
    </submittedName>
</protein>
<dbReference type="AlphaFoldDB" id="A0A812EE73"/>
<dbReference type="EMBL" id="CAHIKZ030005382">
    <property type="protein sequence ID" value="CAE1323745.1"/>
    <property type="molecule type" value="Genomic_DNA"/>
</dbReference>
<evidence type="ECO:0000313" key="2">
    <source>
        <dbReference type="EMBL" id="CAE1323745.1"/>
    </source>
</evidence>
<dbReference type="GO" id="GO:0051246">
    <property type="term" value="P:regulation of protein metabolic process"/>
    <property type="evidence" value="ECO:0007669"/>
    <property type="project" value="UniProtKB-ARBA"/>
</dbReference>
<dbReference type="InterPro" id="IPR040213">
    <property type="entry name" value="GIR2-like"/>
</dbReference>
<dbReference type="InterPro" id="IPR016135">
    <property type="entry name" value="UBQ-conjugating_enzyme/RWD"/>
</dbReference>
<dbReference type="Pfam" id="PF05773">
    <property type="entry name" value="RWD"/>
    <property type="match status" value="1"/>
</dbReference>